<dbReference type="Proteomes" id="UP001162501">
    <property type="component" value="Chromosome 24"/>
</dbReference>
<organism evidence="1 2">
    <name type="scientific">Rangifer tarandus platyrhynchus</name>
    <name type="common">Svalbard reindeer</name>
    <dbReference type="NCBI Taxonomy" id="3082113"/>
    <lineage>
        <taxon>Eukaryota</taxon>
        <taxon>Metazoa</taxon>
        <taxon>Chordata</taxon>
        <taxon>Craniata</taxon>
        <taxon>Vertebrata</taxon>
        <taxon>Euteleostomi</taxon>
        <taxon>Mammalia</taxon>
        <taxon>Eutheria</taxon>
        <taxon>Laurasiatheria</taxon>
        <taxon>Artiodactyla</taxon>
        <taxon>Ruminantia</taxon>
        <taxon>Pecora</taxon>
        <taxon>Cervidae</taxon>
        <taxon>Odocoileinae</taxon>
        <taxon>Rangifer</taxon>
    </lineage>
</organism>
<dbReference type="EMBL" id="OX596108">
    <property type="protein sequence ID" value="CAN0254174.1"/>
    <property type="molecule type" value="Genomic_DNA"/>
</dbReference>
<evidence type="ECO:0000313" key="2">
    <source>
        <dbReference type="Proteomes" id="UP001162501"/>
    </source>
</evidence>
<sequence length="180" mass="19750">MTPRIRHLHEAPRRPSARSSRGERERGQQDNHRTWRKGSPLRTWCPARPHPIAEPTLSSCWVSRSPRPTLTSPTLRGSPLETGDACPRAGTGLEISHQVPSAPWLAVVLQTRPLGKNPARQSPTRRGMEGWELAPDLVTNAASSPSFTGRRTGVPSPMNGTTVRLRAETPGTSLGKWLPL</sequence>
<accession>A0AC59Z647</accession>
<gene>
    <name evidence="1" type="ORF">MRATA1EN22A_LOCUS14407</name>
</gene>
<evidence type="ECO:0000313" key="1">
    <source>
        <dbReference type="EMBL" id="CAN0254174.1"/>
    </source>
</evidence>
<reference evidence="1" key="1">
    <citation type="submission" date="2023-05" db="EMBL/GenBank/DDBJ databases">
        <authorList>
            <consortium name="ELIXIR-Norway"/>
        </authorList>
    </citation>
    <scope>NUCLEOTIDE SEQUENCE</scope>
</reference>
<reference evidence="1" key="2">
    <citation type="submission" date="2025-03" db="EMBL/GenBank/DDBJ databases">
        <authorList>
            <consortium name="ELIXIR-Norway"/>
            <consortium name="Elixir Norway"/>
        </authorList>
    </citation>
    <scope>NUCLEOTIDE SEQUENCE</scope>
</reference>
<name>A0AC59Z647_RANTA</name>
<protein>
    <submittedName>
        <fullName evidence="1">Uncharacterized protein</fullName>
    </submittedName>
</protein>
<proteinExistence type="predicted"/>